<feature type="compositionally biased region" description="Basic and acidic residues" evidence="14">
    <location>
        <begin position="4771"/>
        <end position="4781"/>
    </location>
</feature>
<evidence type="ECO:0000256" key="15">
    <source>
        <dbReference type="SAM" id="Phobius"/>
    </source>
</evidence>
<feature type="region of interest" description="Disordered" evidence="14">
    <location>
        <begin position="937"/>
        <end position="987"/>
    </location>
</feature>
<dbReference type="Gene3D" id="3.80.10.10">
    <property type="entry name" value="Ribonuclease Inhibitor"/>
    <property type="match status" value="1"/>
</dbReference>
<feature type="region of interest" description="Disordered" evidence="14">
    <location>
        <begin position="582"/>
        <end position="631"/>
    </location>
</feature>
<dbReference type="InterPro" id="IPR043502">
    <property type="entry name" value="DNA/RNA_pol_sf"/>
</dbReference>
<keyword evidence="3" id="KW-0597">Phosphoprotein</keyword>
<dbReference type="GO" id="GO:0008331">
    <property type="term" value="F:high voltage-gated calcium channel activity"/>
    <property type="evidence" value="ECO:0007669"/>
    <property type="project" value="TreeGrafter"/>
</dbReference>
<evidence type="ECO:0000256" key="3">
    <source>
        <dbReference type="ARBA" id="ARBA00022553"/>
    </source>
</evidence>
<feature type="compositionally biased region" description="Low complexity" evidence="14">
    <location>
        <begin position="8"/>
        <end position="21"/>
    </location>
</feature>
<feature type="transmembrane region" description="Helical" evidence="15">
    <location>
        <begin position="5146"/>
        <end position="5167"/>
    </location>
</feature>
<dbReference type="SUPFAM" id="SSF47473">
    <property type="entry name" value="EF-hand"/>
    <property type="match status" value="1"/>
</dbReference>
<keyword evidence="7" id="KW-0106">Calcium</keyword>
<dbReference type="InterPro" id="IPR027359">
    <property type="entry name" value="Volt_channel_dom_sf"/>
</dbReference>
<feature type="transmembrane region" description="Helical" evidence="15">
    <location>
        <begin position="4934"/>
        <end position="4954"/>
    </location>
</feature>
<accession>A0A1Q9C947</accession>
<keyword evidence="4" id="KW-0109">Calcium transport</keyword>
<dbReference type="GO" id="GO:0005509">
    <property type="term" value="F:calcium ion binding"/>
    <property type="evidence" value="ECO:0007669"/>
    <property type="project" value="InterPro"/>
</dbReference>
<feature type="domain" description="EF-hand" evidence="16">
    <location>
        <begin position="5191"/>
        <end position="5226"/>
    </location>
</feature>
<keyword evidence="5" id="KW-0107">Calcium channel</keyword>
<dbReference type="InterPro" id="IPR001611">
    <property type="entry name" value="Leu-rich_rpt"/>
</dbReference>
<name>A0A1Q9C947_SYMMI</name>
<dbReference type="InterPro" id="IPR050599">
    <property type="entry name" value="VDCC_alpha-1_subunit"/>
</dbReference>
<evidence type="ECO:0000259" key="16">
    <source>
        <dbReference type="PROSITE" id="PS50222"/>
    </source>
</evidence>
<evidence type="ECO:0000256" key="5">
    <source>
        <dbReference type="ARBA" id="ARBA00022673"/>
    </source>
</evidence>
<reference evidence="17 18" key="1">
    <citation type="submission" date="2016-02" db="EMBL/GenBank/DDBJ databases">
        <title>Genome analysis of coral dinoflagellate symbionts highlights evolutionary adaptations to a symbiotic lifestyle.</title>
        <authorList>
            <person name="Aranda M."/>
            <person name="Li Y."/>
            <person name="Liew Y.J."/>
            <person name="Baumgarten S."/>
            <person name="Simakov O."/>
            <person name="Wilson M."/>
            <person name="Piel J."/>
            <person name="Ashoor H."/>
            <person name="Bougouffa S."/>
            <person name="Bajic V.B."/>
            <person name="Ryu T."/>
            <person name="Ravasi T."/>
            <person name="Bayer T."/>
            <person name="Micklem G."/>
            <person name="Kim H."/>
            <person name="Bhak J."/>
            <person name="Lajeunesse T.C."/>
            <person name="Voolstra C.R."/>
        </authorList>
    </citation>
    <scope>NUCLEOTIDE SEQUENCE [LARGE SCALE GENOMIC DNA]</scope>
    <source>
        <strain evidence="17 18">CCMP2467</strain>
    </source>
</reference>
<sequence>MNSDSLEALEAAAEEISAPAATSRSPSFDPSDCSRLQATGEAEVFSWPSSEKERDWYSGVNLAGTEAGRGTEVASSSARQTAAGGHGGEFVSSGLAFTPATGPVDVGAAVAFAHQSLPAASIKHCWEQGFWSQIFGPSGDLFEGMTGTSYKRPDAPLLENPAEPKSKLVKVSGTFVGAVQPSSFLRAVRDRETIGWKQKRDKERSEVLGLWGAMLETWPRSLTVIDQLMQLAPEPRGAMVEDLLGHKAPATLRKRYRSILGYDGFLKSRGIEFPGTEESFYVYLCQMREEGKPASSRKSLLEAVTFVRFVLGIQDLKSLGESKRCHRTARQRDFRPRRQASPFTVDELIRLHLVLEKDPEPWNRVMAGTTLLAVYGRTRWEDLEHSESLIVDRDSAGTAAFIEAGVGVHKTMGAKLMRGQLLPIVAPAVGVVECNWVELYMQARRALSLPDPPEGPVMPAPDHRGAPTVRSLESDEAGAWIRLLLFNSTAQLKDRRVSSHSCKCTCISFATKYGASPDELLLLGYHTGDFKMPLTYGRDAAAPTLLLLERVFKDIRSGVFRPDCTRSGRFVRGRDKAVIEIKDEDEPQLLPGPQFPEDQCAGLGSPPFEHQSSEAGTTGSDSSSDSGDEAERSFKIVPAKLARGVGFAQRLQVNGDGALLAGLAGQGVKTFRSLAFALGTPQTPPTDESFKDLTRKIYGSDEPTVGELSSVRQLHFEASTLVIQTYRDMVSHDSTDGAPLRKLPLPEKRARKEMQQARLGGIDMDGELDPAYQLIDACNHQLENAVVYWLAPSKCPKREVEVIAGFKEKPSTLQVENNTVKVWHPGATVECDTSDSLRCQWAWMRRGLAYDQCRMISYNVHQKWIQRLLDCLSQVPPPGFAGVTLSQCIRADKEIFLMMSQEGLLSFKPGSTGKPPLDAVMTRLSFDVRVTQFLLPMQKGQVTRAPNPPKDPSKDDKPQPPPKVPRLATEKAKAKAKARGGPKNKPASLAQFETRTKFGNACWGFNLEDGCANKTEKDPKSGSGTDEFPPNVVKVPGETVIDTCGEDLLARQAFDSESCVSLFDLMPKDASLRRSQANTPEGCRVSFGFYVRGGQARLFNSCTAMPHVCKFFTALVRRVDPSLAFGALQVLSDVQSDFHLDKANEKGSSNLVVPLTVFSGGQLWIKDPKGSHVFTVGDNQHMGRLEDVALGPVRIVLRLDLADSQNVDHLLELIKVERDKISMIYLSLPSGTASASRGKHLDKWVRQGYQLPAALRDADHPDQLPGLGGKDRQRVEDANQLYFETARLVRKAVELGVLVVIENPDNSLYWQTSFFLSITESCPGYNTRFHLCCHGGDRPRLLRLWSSQDVLHSLEARCDGTHVHKPWVPRIRHGQLQFRTADEAKYPQLFCQRLLAAVCMHSGYQLPAFDASGQIPLASKGTRVALGIQPRGAGIGPLVNEFDHVKSCVCRAAQPQLVDSFFAGQLKGSRILRRRILQRGEVFQAAKSDDSLVFIGLKDLDEVTDDKGVEVKLELVQIGIPCSPQVFIDRALQCGHPRNLEFHLDADVNEAIRANFIGDPCELAKHRIAFVKKWSTRAKELQAEEDELHSSMPDYLSRVLQGKRLLLMREMMACAGCSDVHLFRDIVSGFRISGWMPLTGNTAGKLRPPNLSVTTLKLLAPGLNRTVLDRLSRRQDLELEQSVWEETQKEIDRGWVWVSTEFVGRSITMRFGIRQGGKIRLIDDCTISCLNLTVGLRERFELHTIDKLAVILASALERAPAGSLHDLVGRNYDLKSAYKQYGIHPSDREFVRLAVNCPGHTGPRLLGINALPFGSVASVSAFLRVSHALWRMGLVLAKVLWTAYFDDFTNVCRGCLKDNAAWAIECLFDLLGIAFDRTGKKAIDHASSFATLGLHVDLSKSSDRVVHIGHTEKRRTELGDALQEVLDADYLEPRSFERLKGRMVFFEGFSFGRVSNQAMRTLSSACRAATGRAKLNEALKLSLNTLRDRVLSAEPLKVQPSLRSTWILFTDGACEPEKSWGGVGGVLFSPSGSCVSYFGEEVPSGLMHSLLSFSKNPIFELELAPILLAFELWHDLFKGSQLVCYLDNEGARHSCIRCFADSSDVADAWVRKIIDLETSSCANVWYGRVPTSSNIADGPSRLSFDEGLVAFPDGKIVTCRALAESLTGMSLLEHLDLRSNQIGSEGAQALAPALKGLAAVKVLDLGGNRLGHDGAKDATEEGTPDSTSCDSQPVDGLYLRRQAVLQHASHPYGPSPLPESDQVWDAIRLALSRPLMNIESAYPSFTELASAGAMALVLAGDDLAADVAHLGGEVRRLNQDVRGLEGRQVLMDRRLVELGSLIQGLKEEHFVQTFATERGQRTVALGAKRALAAATQLEQEGEWSKCMQGLGLDMESRLNEELATMTRRMEEQQQYVEQLGARLEAAAGNRLAVFGLGTSQGTEVAETRLETRLTSLEHSHRKLALGTHRALRVALSVREKQDDLEQEEEFEKWFGKAEDLEMPEDYQQRLSEQDQRLHKVLSICDHLVERVHDAGASLQALSHQQQELRAIAGKGEPHAALAYGEELREKVDELEAHLYGLAAQVQSQVDHKSKVTTLNLMDQHQERQQSRTFESFALALEGLDARLERGLGEHGQILDMLQGGQDEQQVALRHLAQRLPEVARRLEQLWEQCQVYFPRLQEQEVHFGFLRASFEAHKQQMLDLTDGLQDKCKQSQGAKKPWKEAMAIEAGPSGGVRSAHPKRFSTALQLKSSVSSDTIGAMPVPSARAGVAPLEGHLDDNDLSPRSNNNMLDEADEASRWQRLRWSLQDIYEEQKACLDSFHALLDGSEYISPGSPAEGPLYRPHQGAFLFASAFFLSTDPGCRLVQVPLQKQEPPVRGSQVMELSSVEALADGALTFLALSWPDEGRTSNLLEAVAIPVLKRQEGLLLCIPCGFLALSVLDAGAEADALATVGHSRQVKVPFGMADEQGTEQPVDLEASVLLVDFGSGVLPLLRELGEDFGLDSVFPFILHQPEATPLSDDLLGAARDWLADAPHDRLAFYSAQEEPPPAQVKPKGKRSPQAKKRVTTADLAAQMTHLTALLPQLTEQLTTMQTRQDALEKQVQGQPAQAEVPKAEVPKLPHQQHFVPPKGPGITLGKQASLLGPPPRTRPPLEATPAAAAGVGPLPLAASPVIDGPQEHFQSALLQQSQALSALVGHLVAQQEGGLSDLTVSSSSSIGAKGAARREKLQAALAARSGDFFLSVLQAAARRMQPSQPIPASLGECSSQVSMCQYLERFGTFSGQRESGYTMWCLAHVMDCLAQEDIAGAREFLALTFVAMDQAAIDGGRWDFAWLLTLLEEPPMQMFRGRGQVANPRTRAFSPLSPVSWTTCALQYLKEVDLISTRRLETLGHQRAPTTTPAADDAQAPPAKPRLLLDFRAQPLLRRFLALTSRRAMHRRLLHLVCMGLNFLHAGCVPIPLAALQRPPNAAQQRLVAHVGRHLKAFGASVSEFSLPDSGRRNPQLIARLSELVAFLSAASANTGDAYADLSGTAVPTHNDAFPGLEPFSSLNVSRLKLSGHGSWNPGPFLSDELFMAFNEPRSLLHGGPPPEDFVPVWTRECPRETAALASLWDGLGLLHLESAQLRVSESYRLARAFNSYKSPDKDRMIIDRQGQNHAESRLAGPSLFIPVGPMLSVIEADPSCERVLCSVTDRKDFYHQFSAGRPKASLTALGPALPASWLCHTAAFARLQAARPSSREQRLDCFSSQPADDARNPLLFEEGSLLVCFRAIGQGDHLGVEFGSAAHGALLESVGLLDDAERLCSNKPFKGDRCAQGLVIDDYFSVCVQRDDDKDEPVCNEHVRRAKAAYQRENLAGSDDKDVWGEPVAKVAGAEINSSREARNLGLITLASPACKRLALAVVSLEAARFSQITDGLMLSLLGSWTSTLLFRRPLMSVLRAAFEVVPCGSLVSGSPRLCALPRSAAEELVLLSVLSPLAAAELSAPLSPTVHATDASEHKGGYVSAPAGLSLARALWRTASKKGGYSRLWSREEATLARFTDREVFDLRLVKDEGVCHPGRPLAYYFDFIEVGLQQGAVSSCLSKLGLRTGPTISFALSPAYDLLSARTIEWLIHLMRQRKLRSLLILPPVSDFAAGSWPSWRSPGEPKGRPPLSKRTAFSNALALRCLSLAFAALQFQVIFVLVQPTTSVMCHLPEWGRLCSLGASQFASCTRLPGPCAYAHLFLAAGIDLSLLGRLCDCAPPRVQPGAASSRSSAFLSPVLASALAHEFSCALRRVSHVDSQTRLLTDGLENLVLNDVVLSLPWHAGDDWHWRSSAHINILEAASILRLLKRLAASGPSRVVVLVDSSVAFHACAKGRSPSRGLTPVLRKIGAVCLASGLFPSYHFVPTRLNPGDCPTRDLPLPPVAPSSFWPSLSADELYEGLALPKLRRWAANWARLLCLLIGAPPGFKPHFGWRVLCRTTKPFDSSLGYPGEGPSFRVFRVFLVLWVAVATPSHGLRPRNAADERRSRSRAATVLAEGRPVQPATQKRRDRLLQAFQDWLQQQGASFVELLELEPHVTKKLNNWLVLYGRQLFEAGWPYSHFSEVINAVSAREPALRRSLQPAWNLAFTWLREEPHSHHVALPWQVLLAAVTTALMWGWPRVAGVLALTFGALMRIGETLASRRSDLLLPEDVGHTVSYCLVSIQVGLFRPGFWLQALALQRFDFEGEPLGCFSVVRMQNWFVVAAGAKQKLPVAFASAKQKLPVAFASRELAAEFTQNRQPRMQEKNEKDEPGSPGTAGGRSLVGRTSRQPIHNARMQAFLRTSRQFSRTALVEATSLGLGGKCPKCQEARTLGIPKNGACEHGESKEVSQNPTMGNTHAINVRDLISSRGTADSAMFARGSIWEKLFAEEEYSAFGEDHHHHQDHHSLWIRIRYWCYRVASKKIFDYIMGVIILANAVSVGLEVQYSLQSGEDTGWMYWLDFAFVMIYILEFLVRLLAWGLHKCFTDPWCLLDFSLVCVGVLSLIAQPLGLQVKELESLLVVRSLRLVRLIRALRLLKQFRTVWRLVNGLLTSANAMVSTLVLVVLTLYIAACLGIEIITKDTDLNQQNTETGDIVVKYFGTLPSTLLTLASFVTLDSVAPIYFPLILHKPLLGLYFFFIILFVSIALMNLVTAVLVEGALENASADKELEKLDLQEKLKSQMPRLLQIFKDIDKDGSGTLTMEEMAMVPVDVIPAELRSKARVSSMQEVFEMLDVDGGGELTRVGDGDTADEALGPPGLRLLHALSVRCSF</sequence>
<evidence type="ECO:0000313" key="17">
    <source>
        <dbReference type="EMBL" id="OLP79473.1"/>
    </source>
</evidence>
<dbReference type="InterPro" id="IPR032675">
    <property type="entry name" value="LRR_dom_sf"/>
</dbReference>
<dbReference type="SMART" id="SM00368">
    <property type="entry name" value="LRR_RI"/>
    <property type="match status" value="1"/>
</dbReference>
<keyword evidence="10" id="KW-0406">Ion transport</keyword>
<evidence type="ECO:0000256" key="13">
    <source>
        <dbReference type="ARBA" id="ARBA00023303"/>
    </source>
</evidence>
<evidence type="ECO:0000256" key="11">
    <source>
        <dbReference type="ARBA" id="ARBA00023136"/>
    </source>
</evidence>
<dbReference type="CDD" id="cd00051">
    <property type="entry name" value="EFh"/>
    <property type="match status" value="1"/>
</dbReference>
<dbReference type="InterPro" id="IPR005821">
    <property type="entry name" value="Ion_trans_dom"/>
</dbReference>
<feature type="region of interest" description="Disordered" evidence="14">
    <location>
        <begin position="4503"/>
        <end position="4528"/>
    </location>
</feature>
<keyword evidence="18" id="KW-1185">Reference proteome</keyword>
<feature type="compositionally biased region" description="Basic residues" evidence="14">
    <location>
        <begin position="3056"/>
        <end position="3067"/>
    </location>
</feature>
<dbReference type="Pfam" id="PF13516">
    <property type="entry name" value="LRR_6"/>
    <property type="match status" value="1"/>
</dbReference>
<keyword evidence="11 15" id="KW-0472">Membrane</keyword>
<feature type="region of interest" description="Disordered" evidence="14">
    <location>
        <begin position="2213"/>
        <end position="2232"/>
    </location>
</feature>
<keyword evidence="2" id="KW-0813">Transport</keyword>
<dbReference type="Pfam" id="PF00520">
    <property type="entry name" value="Ion_trans"/>
    <property type="match status" value="1"/>
</dbReference>
<dbReference type="SUPFAM" id="SSF56672">
    <property type="entry name" value="DNA/RNA polymerases"/>
    <property type="match status" value="1"/>
</dbReference>
<feature type="transmembrane region" description="Helical" evidence="15">
    <location>
        <begin position="4634"/>
        <end position="4662"/>
    </location>
</feature>
<feature type="region of interest" description="Disordered" evidence="14">
    <location>
        <begin position="3045"/>
        <end position="3067"/>
    </location>
</feature>
<dbReference type="EMBL" id="LSRX01001481">
    <property type="protein sequence ID" value="OLP79473.1"/>
    <property type="molecule type" value="Genomic_DNA"/>
</dbReference>
<evidence type="ECO:0000256" key="4">
    <source>
        <dbReference type="ARBA" id="ARBA00022568"/>
    </source>
</evidence>
<evidence type="ECO:0000256" key="9">
    <source>
        <dbReference type="ARBA" id="ARBA00022989"/>
    </source>
</evidence>
<evidence type="ECO:0000256" key="12">
    <source>
        <dbReference type="ARBA" id="ARBA00023180"/>
    </source>
</evidence>
<keyword evidence="8" id="KW-0851">Voltage-gated channel</keyword>
<evidence type="ECO:0000256" key="8">
    <source>
        <dbReference type="ARBA" id="ARBA00022882"/>
    </source>
</evidence>
<dbReference type="Gene3D" id="1.10.287.70">
    <property type="match status" value="1"/>
</dbReference>
<gene>
    <name evidence="17" type="primary">NaCP60E</name>
    <name evidence="17" type="ORF">AK812_SmicGene40243</name>
</gene>
<evidence type="ECO:0000256" key="1">
    <source>
        <dbReference type="ARBA" id="ARBA00004141"/>
    </source>
</evidence>
<dbReference type="PANTHER" id="PTHR45628:SF7">
    <property type="entry name" value="VOLTAGE-DEPENDENT CALCIUM CHANNEL TYPE A SUBUNIT ALPHA-1"/>
    <property type="match status" value="1"/>
</dbReference>
<feature type="region of interest" description="Disordered" evidence="14">
    <location>
        <begin position="4765"/>
        <end position="4798"/>
    </location>
</feature>
<evidence type="ECO:0000256" key="6">
    <source>
        <dbReference type="ARBA" id="ARBA00022692"/>
    </source>
</evidence>
<evidence type="ECO:0000256" key="10">
    <source>
        <dbReference type="ARBA" id="ARBA00023065"/>
    </source>
</evidence>
<dbReference type="PROSITE" id="PS00018">
    <property type="entry name" value="EF_HAND_1"/>
    <property type="match status" value="1"/>
</dbReference>
<feature type="transmembrane region" description="Helical" evidence="15">
    <location>
        <begin position="5066"/>
        <end position="5089"/>
    </location>
</feature>
<keyword evidence="13 17" id="KW-0407">Ion channel</keyword>
<keyword evidence="9 15" id="KW-1133">Transmembrane helix</keyword>
<dbReference type="InterPro" id="IPR002048">
    <property type="entry name" value="EF_hand_dom"/>
</dbReference>
<dbReference type="InterPro" id="IPR018247">
    <property type="entry name" value="EF_Hand_1_Ca_BS"/>
</dbReference>
<evidence type="ECO:0000256" key="2">
    <source>
        <dbReference type="ARBA" id="ARBA00022448"/>
    </source>
</evidence>
<dbReference type="Gene3D" id="1.20.120.350">
    <property type="entry name" value="Voltage-gated potassium channels. Chain C"/>
    <property type="match status" value="1"/>
</dbReference>
<dbReference type="SUPFAM" id="SSF52047">
    <property type="entry name" value="RNI-like"/>
    <property type="match status" value="1"/>
</dbReference>
<dbReference type="InterPro" id="IPR011992">
    <property type="entry name" value="EF-hand-dom_pair"/>
</dbReference>
<dbReference type="Proteomes" id="UP000186817">
    <property type="component" value="Unassembled WGS sequence"/>
</dbReference>
<feature type="compositionally biased region" description="Low complexity" evidence="14">
    <location>
        <begin position="613"/>
        <end position="625"/>
    </location>
</feature>
<dbReference type="Gene3D" id="1.10.238.10">
    <property type="entry name" value="EF-hand"/>
    <property type="match status" value="1"/>
</dbReference>
<feature type="transmembrane region" description="Helical" evidence="15">
    <location>
        <begin position="4966"/>
        <end position="4988"/>
    </location>
</feature>
<keyword evidence="6 15" id="KW-0812">Transmembrane</keyword>
<comment type="caution">
    <text evidence="17">The sequence shown here is derived from an EMBL/GenBank/DDBJ whole genome shotgun (WGS) entry which is preliminary data.</text>
</comment>
<evidence type="ECO:0000256" key="14">
    <source>
        <dbReference type="SAM" id="MobiDB-lite"/>
    </source>
</evidence>
<dbReference type="GO" id="GO:0098703">
    <property type="term" value="P:calcium ion import across plasma membrane"/>
    <property type="evidence" value="ECO:0007669"/>
    <property type="project" value="TreeGrafter"/>
</dbReference>
<evidence type="ECO:0000256" key="7">
    <source>
        <dbReference type="ARBA" id="ARBA00022837"/>
    </source>
</evidence>
<dbReference type="OrthoDB" id="2984333at2759"/>
<feature type="transmembrane region" description="Helical" evidence="15">
    <location>
        <begin position="5110"/>
        <end position="5134"/>
    </location>
</feature>
<organism evidence="17 18">
    <name type="scientific">Symbiodinium microadriaticum</name>
    <name type="common">Dinoflagellate</name>
    <name type="synonym">Zooxanthella microadriatica</name>
    <dbReference type="NCBI Taxonomy" id="2951"/>
    <lineage>
        <taxon>Eukaryota</taxon>
        <taxon>Sar</taxon>
        <taxon>Alveolata</taxon>
        <taxon>Dinophyceae</taxon>
        <taxon>Suessiales</taxon>
        <taxon>Symbiodiniaceae</taxon>
        <taxon>Symbiodinium</taxon>
    </lineage>
</organism>
<protein>
    <submittedName>
        <fullName evidence="17">Sodium channel protein 60E</fullName>
    </submittedName>
</protein>
<dbReference type="PANTHER" id="PTHR45628">
    <property type="entry name" value="VOLTAGE-DEPENDENT CALCIUM CHANNEL TYPE A SUBUNIT ALPHA-1"/>
    <property type="match status" value="1"/>
</dbReference>
<keyword evidence="12" id="KW-0325">Glycoprotein</keyword>
<proteinExistence type="predicted"/>
<feature type="region of interest" description="Disordered" evidence="14">
    <location>
        <begin position="1"/>
        <end position="34"/>
    </location>
</feature>
<dbReference type="GO" id="GO:0005891">
    <property type="term" value="C:voltage-gated calcium channel complex"/>
    <property type="evidence" value="ECO:0007669"/>
    <property type="project" value="TreeGrafter"/>
</dbReference>
<dbReference type="SUPFAM" id="SSF81324">
    <property type="entry name" value="Voltage-gated potassium channels"/>
    <property type="match status" value="1"/>
</dbReference>
<comment type="subcellular location">
    <subcellularLocation>
        <location evidence="1">Membrane</location>
        <topology evidence="1">Multi-pass membrane protein</topology>
    </subcellularLocation>
</comment>
<evidence type="ECO:0000313" key="18">
    <source>
        <dbReference type="Proteomes" id="UP000186817"/>
    </source>
</evidence>
<dbReference type="PROSITE" id="PS50222">
    <property type="entry name" value="EF_HAND_2"/>
    <property type="match status" value="1"/>
</dbReference>